<keyword evidence="2" id="KW-1185">Reference proteome</keyword>
<accession>A0A165DT73</accession>
<dbReference type="EMBL" id="KV426193">
    <property type="protein sequence ID" value="KZV85304.1"/>
    <property type="molecule type" value="Genomic_DNA"/>
</dbReference>
<dbReference type="AlphaFoldDB" id="A0A165DT73"/>
<proteinExistence type="predicted"/>
<protein>
    <submittedName>
        <fullName evidence="1">Uncharacterized protein</fullName>
    </submittedName>
</protein>
<dbReference type="Proteomes" id="UP000077266">
    <property type="component" value="Unassembled WGS sequence"/>
</dbReference>
<sequence length="97" mass="10822">MVQLSSLEFTEIGQLERDDATGEHFIAAFSSRLEQCPLAKVDAPPWPELALMSLFTNTLLGPRYNDGHLRRSLAAASDECYRLSAWKAVLWVCKAPV</sequence>
<gene>
    <name evidence="1" type="ORF">EXIGLDRAFT_775730</name>
</gene>
<evidence type="ECO:0000313" key="2">
    <source>
        <dbReference type="Proteomes" id="UP000077266"/>
    </source>
</evidence>
<reference evidence="1 2" key="1">
    <citation type="journal article" date="2016" name="Mol. Biol. Evol.">
        <title>Comparative Genomics of Early-Diverging Mushroom-Forming Fungi Provides Insights into the Origins of Lignocellulose Decay Capabilities.</title>
        <authorList>
            <person name="Nagy L.G."/>
            <person name="Riley R."/>
            <person name="Tritt A."/>
            <person name="Adam C."/>
            <person name="Daum C."/>
            <person name="Floudas D."/>
            <person name="Sun H."/>
            <person name="Yadav J.S."/>
            <person name="Pangilinan J."/>
            <person name="Larsson K.H."/>
            <person name="Matsuura K."/>
            <person name="Barry K."/>
            <person name="Labutti K."/>
            <person name="Kuo R."/>
            <person name="Ohm R.A."/>
            <person name="Bhattacharya S.S."/>
            <person name="Shirouzu T."/>
            <person name="Yoshinaga Y."/>
            <person name="Martin F.M."/>
            <person name="Grigoriev I.V."/>
            <person name="Hibbett D.S."/>
        </authorList>
    </citation>
    <scope>NUCLEOTIDE SEQUENCE [LARGE SCALE GENOMIC DNA]</scope>
    <source>
        <strain evidence="1 2">HHB12029</strain>
    </source>
</reference>
<dbReference type="OrthoDB" id="10003767at2759"/>
<organism evidence="1 2">
    <name type="scientific">Exidia glandulosa HHB12029</name>
    <dbReference type="NCBI Taxonomy" id="1314781"/>
    <lineage>
        <taxon>Eukaryota</taxon>
        <taxon>Fungi</taxon>
        <taxon>Dikarya</taxon>
        <taxon>Basidiomycota</taxon>
        <taxon>Agaricomycotina</taxon>
        <taxon>Agaricomycetes</taxon>
        <taxon>Auriculariales</taxon>
        <taxon>Exidiaceae</taxon>
        <taxon>Exidia</taxon>
    </lineage>
</organism>
<evidence type="ECO:0000313" key="1">
    <source>
        <dbReference type="EMBL" id="KZV85304.1"/>
    </source>
</evidence>
<dbReference type="InParanoid" id="A0A165DT73"/>
<name>A0A165DT73_EXIGL</name>